<accession>A0AAX7V2T5</accession>
<dbReference type="PANTHER" id="PTHR45784:SF3">
    <property type="entry name" value="C-TYPE LECTIN DOMAIN FAMILY 4 MEMBER K-LIKE-RELATED"/>
    <property type="match status" value="1"/>
</dbReference>
<dbReference type="InterPro" id="IPR001304">
    <property type="entry name" value="C-type_lectin-like"/>
</dbReference>
<keyword evidence="2" id="KW-0472">Membrane</keyword>
<protein>
    <recommendedName>
        <fullName evidence="3">C-type lectin domain-containing protein</fullName>
    </recommendedName>
</protein>
<dbReference type="AlphaFoldDB" id="A0AAX7V2T5"/>
<evidence type="ECO:0000313" key="5">
    <source>
        <dbReference type="Proteomes" id="UP000265100"/>
    </source>
</evidence>
<keyword evidence="1" id="KW-1015">Disulfide bond</keyword>
<evidence type="ECO:0000256" key="2">
    <source>
        <dbReference type="SAM" id="Phobius"/>
    </source>
</evidence>
<dbReference type="PROSITE" id="PS00615">
    <property type="entry name" value="C_TYPE_LECTIN_1"/>
    <property type="match status" value="1"/>
</dbReference>
<keyword evidence="2" id="KW-0812">Transmembrane</keyword>
<dbReference type="InterPro" id="IPR016186">
    <property type="entry name" value="C-type_lectin-like/link_sf"/>
</dbReference>
<dbReference type="InterPro" id="IPR018378">
    <property type="entry name" value="C-type_lectin_CS"/>
</dbReference>
<sequence length="355" mass="41554">MRNIYMIRIRNANQHKECSIWWKHIYTYNRNLQQNFVRRIATMAGIMHLLLLSGLSFQFSHGLQPQFVFFQTPKTWSEAQSICREQCFDLATINDMREMEIVLEAVKDKYDDAVWTGLSKGTTFRWHWSLADDDFYKEGERNYLLWSSVTNSNCAVSSNGKLNMLSCTNQKYSVCFDATKQGADQYILNTQNMVWTAARDYCRTHYTDLTSLRNDAEYQIVQQVANGNEVYVGLFRDPWEWSDQTDSSFRYWNPDKTVWTDSTQTCVAMLKVNSGKWGDRACTETHPFVCDCRNKLSFIKLRISPQDSMLDLSNPSVQADILEQMNQKLRSYNTTAVFHLTWRKQSDGRVFTKEP</sequence>
<dbReference type="Ensembl" id="ENSACLT00000068979.1">
    <property type="protein sequence ID" value="ENSACLP00000075377.1"/>
    <property type="gene ID" value="ENSACLG00000034782.1"/>
</dbReference>
<feature type="domain" description="C-type lectin" evidence="3">
    <location>
        <begin position="181"/>
        <end position="291"/>
    </location>
</feature>
<dbReference type="PROSITE" id="PS50041">
    <property type="entry name" value="C_TYPE_LECTIN_2"/>
    <property type="match status" value="2"/>
</dbReference>
<dbReference type="GeneTree" id="ENSGT01100000263473"/>
<name>A0AAX7V2T5_ASTCA</name>
<dbReference type="SUPFAM" id="SSF56436">
    <property type="entry name" value="C-type lectin-like"/>
    <property type="match status" value="2"/>
</dbReference>
<dbReference type="Gene3D" id="3.10.100.10">
    <property type="entry name" value="Mannose-Binding Protein A, subunit A"/>
    <property type="match status" value="2"/>
</dbReference>
<feature type="domain" description="C-type lectin" evidence="3">
    <location>
        <begin position="67"/>
        <end position="176"/>
    </location>
</feature>
<keyword evidence="5" id="KW-1185">Reference proteome</keyword>
<proteinExistence type="predicted"/>
<dbReference type="SMART" id="SM00034">
    <property type="entry name" value="CLECT"/>
    <property type="match status" value="2"/>
</dbReference>
<evidence type="ECO:0000256" key="1">
    <source>
        <dbReference type="ARBA" id="ARBA00023157"/>
    </source>
</evidence>
<reference evidence="5" key="2">
    <citation type="submission" date="2023-03" db="EMBL/GenBank/DDBJ databases">
        <authorList>
            <consortium name="Wellcome Sanger Institute Data Sharing"/>
        </authorList>
    </citation>
    <scope>NUCLEOTIDE SEQUENCE [LARGE SCALE GENOMIC DNA]</scope>
</reference>
<keyword evidence="2" id="KW-1133">Transmembrane helix</keyword>
<reference evidence="4 5" key="1">
    <citation type="submission" date="2018-05" db="EMBL/GenBank/DDBJ databases">
        <authorList>
            <person name="Datahose"/>
        </authorList>
    </citation>
    <scope>NUCLEOTIDE SEQUENCE</scope>
</reference>
<reference evidence="4" key="4">
    <citation type="submission" date="2025-09" db="UniProtKB">
        <authorList>
            <consortium name="Ensembl"/>
        </authorList>
    </citation>
    <scope>IDENTIFICATION</scope>
</reference>
<organism evidence="4 5">
    <name type="scientific">Astatotilapia calliptera</name>
    <name type="common">Eastern happy</name>
    <name type="synonym">Chromis callipterus</name>
    <dbReference type="NCBI Taxonomy" id="8154"/>
    <lineage>
        <taxon>Eukaryota</taxon>
        <taxon>Metazoa</taxon>
        <taxon>Chordata</taxon>
        <taxon>Craniata</taxon>
        <taxon>Vertebrata</taxon>
        <taxon>Euteleostomi</taxon>
        <taxon>Actinopterygii</taxon>
        <taxon>Neopterygii</taxon>
        <taxon>Teleostei</taxon>
        <taxon>Neoteleostei</taxon>
        <taxon>Acanthomorphata</taxon>
        <taxon>Ovalentaria</taxon>
        <taxon>Cichlomorphae</taxon>
        <taxon>Cichliformes</taxon>
        <taxon>Cichlidae</taxon>
        <taxon>African cichlids</taxon>
        <taxon>Pseudocrenilabrinae</taxon>
        <taxon>Haplochromini</taxon>
        <taxon>Astatotilapia</taxon>
    </lineage>
</organism>
<dbReference type="Pfam" id="PF00059">
    <property type="entry name" value="Lectin_C"/>
    <property type="match status" value="2"/>
</dbReference>
<dbReference type="Proteomes" id="UP000265100">
    <property type="component" value="Chromosome 11"/>
</dbReference>
<feature type="transmembrane region" description="Helical" evidence="2">
    <location>
        <begin position="40"/>
        <end position="59"/>
    </location>
</feature>
<reference evidence="4" key="3">
    <citation type="submission" date="2025-08" db="UniProtKB">
        <authorList>
            <consortium name="Ensembl"/>
        </authorList>
    </citation>
    <scope>IDENTIFICATION</scope>
</reference>
<dbReference type="InterPro" id="IPR016187">
    <property type="entry name" value="CTDL_fold"/>
</dbReference>
<evidence type="ECO:0000313" key="4">
    <source>
        <dbReference type="Ensembl" id="ENSACLP00000075377.1"/>
    </source>
</evidence>
<dbReference type="PANTHER" id="PTHR45784">
    <property type="entry name" value="C-TYPE LECTIN DOMAIN FAMILY 20 MEMBER A-RELATED"/>
    <property type="match status" value="1"/>
</dbReference>
<dbReference type="CDD" id="cd00037">
    <property type="entry name" value="CLECT"/>
    <property type="match status" value="1"/>
</dbReference>
<evidence type="ECO:0000259" key="3">
    <source>
        <dbReference type="PROSITE" id="PS50041"/>
    </source>
</evidence>